<dbReference type="Proteomes" id="UP000754710">
    <property type="component" value="Unassembled WGS sequence"/>
</dbReference>
<evidence type="ECO:0000259" key="2">
    <source>
        <dbReference type="Pfam" id="PF25302"/>
    </source>
</evidence>
<feature type="compositionally biased region" description="Basic and acidic residues" evidence="1">
    <location>
        <begin position="122"/>
        <end position="136"/>
    </location>
</feature>
<evidence type="ECO:0000313" key="4">
    <source>
        <dbReference type="Proteomes" id="UP000754710"/>
    </source>
</evidence>
<dbReference type="Pfam" id="PF25302">
    <property type="entry name" value="NADase_transloc"/>
    <property type="match status" value="1"/>
</dbReference>
<dbReference type="Gene3D" id="2.60.120.260">
    <property type="entry name" value="Galactose-binding domain-like"/>
    <property type="match status" value="1"/>
</dbReference>
<accession>A0ABS7RIY0</accession>
<evidence type="ECO:0000313" key="3">
    <source>
        <dbReference type="EMBL" id="MBY9074961.1"/>
    </source>
</evidence>
<dbReference type="InterPro" id="IPR057561">
    <property type="entry name" value="NADase_transloc"/>
</dbReference>
<dbReference type="SUPFAM" id="SSF49785">
    <property type="entry name" value="Galactose-binding domain-like"/>
    <property type="match status" value="1"/>
</dbReference>
<evidence type="ECO:0000256" key="1">
    <source>
        <dbReference type="SAM" id="MobiDB-lite"/>
    </source>
</evidence>
<dbReference type="InterPro" id="IPR008979">
    <property type="entry name" value="Galactose-bd-like_sf"/>
</dbReference>
<gene>
    <name evidence="3" type="ORF">K1X13_09040</name>
</gene>
<dbReference type="NCBIfam" id="NF047619">
    <property type="entry name" value="NADase_discoid"/>
    <property type="match status" value="1"/>
</dbReference>
<feature type="region of interest" description="Disordered" evidence="1">
    <location>
        <begin position="176"/>
        <end position="211"/>
    </location>
</feature>
<name>A0ABS7RIY0_9ACTN</name>
<comment type="caution">
    <text evidence="3">The sequence shown here is derived from an EMBL/GenBank/DDBJ whole genome shotgun (WGS) entry which is preliminary data.</text>
</comment>
<keyword evidence="4" id="KW-1185">Reference proteome</keyword>
<feature type="compositionally biased region" description="Basic and acidic residues" evidence="1">
    <location>
        <begin position="24"/>
        <end position="35"/>
    </location>
</feature>
<organism evidence="3 4">
    <name type="scientific">Nocardioides jiangsuensis</name>
    <dbReference type="NCBI Taxonomy" id="2866161"/>
    <lineage>
        <taxon>Bacteria</taxon>
        <taxon>Bacillati</taxon>
        <taxon>Actinomycetota</taxon>
        <taxon>Actinomycetes</taxon>
        <taxon>Propionibacteriales</taxon>
        <taxon>Nocardioidaceae</taxon>
        <taxon>Nocardioides</taxon>
    </lineage>
</organism>
<dbReference type="RefSeq" id="WP_221024772.1">
    <property type="nucleotide sequence ID" value="NZ_JAIEZQ010000002.1"/>
</dbReference>
<reference evidence="3 4" key="1">
    <citation type="submission" date="2021-08" db="EMBL/GenBank/DDBJ databases">
        <title>Nocardioides bacterium WL0053 sp. nov., isolated from the sediment.</title>
        <authorList>
            <person name="Wang L."/>
            <person name="Zhang D."/>
            <person name="Zhang A."/>
        </authorList>
    </citation>
    <scope>NUCLEOTIDE SEQUENCE [LARGE SCALE GENOMIC DNA]</scope>
    <source>
        <strain evidence="3 4">WL0053</strain>
    </source>
</reference>
<protein>
    <recommendedName>
        <fullName evidence="2">NAD glycohydrolase translocation F5/8 type C domain-containing protein</fullName>
    </recommendedName>
</protein>
<dbReference type="EMBL" id="JAIEZQ010000002">
    <property type="protein sequence ID" value="MBY9074961.1"/>
    <property type="molecule type" value="Genomic_DNA"/>
</dbReference>
<feature type="compositionally biased region" description="Low complexity" evidence="1">
    <location>
        <begin position="1"/>
        <end position="20"/>
    </location>
</feature>
<proteinExistence type="predicted"/>
<sequence length="367" mass="38760">MSGDNPPSDSQSDLPSDLPPEYAEAYRRGYERALREGPGAAGAAPPTAAGQPAERRPEPPVQQAPESAEPTQAWSVEQYHGLHRASASEPTRAVERPAPDDLPVYAGYVERDDRPFLPGTDDPSRDADRQDDPDERRRKLLPPLLLVGLALLLVVTAYGLGRVFSSGVGEADATVEEPDGVTLSEDGAATPSQSAEGGPAKKPAPSTYRGPVDAVAVGSATASCQSDDSVDSAGRAVTYEPAKVYDGDLSTAWRCDGSGAGEQVSLALPEEVTVGEVGLVPGYAKTDPASGVDRYAENNRLTKVRWTFADGTSFVQTMSGSATDRDMRRVRIPRTTSDQVTLEILGSERGARNTVAISEVWIGAARA</sequence>
<feature type="domain" description="NAD glycohydrolase translocation F5/8 type C" evidence="2">
    <location>
        <begin position="235"/>
        <end position="361"/>
    </location>
</feature>
<feature type="region of interest" description="Disordered" evidence="1">
    <location>
        <begin position="1"/>
        <end position="136"/>
    </location>
</feature>
<feature type="compositionally biased region" description="Low complexity" evidence="1">
    <location>
        <begin position="37"/>
        <end position="52"/>
    </location>
</feature>